<dbReference type="PANTHER" id="PTHR12162">
    <property type="entry name" value="NIBRIN-RELATED"/>
    <property type="match status" value="1"/>
</dbReference>
<dbReference type="Gene3D" id="2.60.200.20">
    <property type="match status" value="1"/>
</dbReference>
<dbReference type="AlphaFoldDB" id="A0A7R9E120"/>
<evidence type="ECO:0000259" key="9">
    <source>
        <dbReference type="PROSITE" id="PS50006"/>
    </source>
</evidence>
<dbReference type="Gene3D" id="3.40.50.10190">
    <property type="entry name" value="BRCT domain"/>
    <property type="match status" value="1"/>
</dbReference>
<organism evidence="10">
    <name type="scientific">Timema monikensis</name>
    <dbReference type="NCBI Taxonomy" id="170555"/>
    <lineage>
        <taxon>Eukaryota</taxon>
        <taxon>Metazoa</taxon>
        <taxon>Ecdysozoa</taxon>
        <taxon>Arthropoda</taxon>
        <taxon>Hexapoda</taxon>
        <taxon>Insecta</taxon>
        <taxon>Pterygota</taxon>
        <taxon>Neoptera</taxon>
        <taxon>Polyneoptera</taxon>
        <taxon>Phasmatodea</taxon>
        <taxon>Timematodea</taxon>
        <taxon>Timematoidea</taxon>
        <taxon>Timematidae</taxon>
        <taxon>Timema</taxon>
    </lineage>
</organism>
<feature type="compositionally biased region" description="Basic and acidic residues" evidence="8">
    <location>
        <begin position="291"/>
        <end position="304"/>
    </location>
</feature>
<dbReference type="GO" id="GO:0000724">
    <property type="term" value="P:double-strand break repair via homologous recombination"/>
    <property type="evidence" value="ECO:0007669"/>
    <property type="project" value="TreeGrafter"/>
</dbReference>
<proteinExistence type="inferred from homology"/>
<keyword evidence="4" id="KW-0227">DNA damage</keyword>
<evidence type="ECO:0000256" key="5">
    <source>
        <dbReference type="ARBA" id="ARBA00023204"/>
    </source>
</evidence>
<sequence>MWILKSAKGEEYILLTNKEHIVSRKESGNLVLANDDSISRTHAKIKVSYNIKNLNDPTKLPTVILVDCGSKYGTFLQDNVKLAANTEVALKDGSVIKFGVQWNVWTLVHVPLVVTASTLNSEEKKLMSQTVAALGGHVVPRWQDCCTHVTMKQVVCALALGCPIVTPKFWDNYLSSVSSKTTLPDYLDFIPPLAESSDEALLLQESNILPPSLCKDESSLDSDNSCPIRLSRRRTRAAVIVDETSSELTDTLSMEADSNTMHNSDKLTTNILPDVKRRKVEVSKSDIPVPDTRKRSRSPEEIKLSPKRLATNPPLFEMKKNDVPFTSKKDIPSKVVLNKAHHSKIINREQSDNSEKYDFSFREDQPKKSACNPLSTAKRVSLININRCDDFEDDDDNMFNFVGESRKTSAKKSNSIKKREISSIADEEDEICPQRKKRFTEESMWQHSISLDRSTTLNDTISLEGFVSVMKIKAKDIAPVRSSVVPIIIGGRDLEAGAGNLENGFHDDTVKQEFKEEEEEENDENNFEFNQSSQNL</sequence>
<dbReference type="PANTHER" id="PTHR12162:SF0">
    <property type="entry name" value="NIBRIN"/>
    <property type="match status" value="1"/>
</dbReference>
<keyword evidence="3" id="KW-0158">Chromosome</keyword>
<dbReference type="GO" id="GO:0030870">
    <property type="term" value="C:Mre11 complex"/>
    <property type="evidence" value="ECO:0007669"/>
    <property type="project" value="InterPro"/>
</dbReference>
<dbReference type="GO" id="GO:0007095">
    <property type="term" value="P:mitotic G2 DNA damage checkpoint signaling"/>
    <property type="evidence" value="ECO:0007669"/>
    <property type="project" value="InterPro"/>
</dbReference>
<evidence type="ECO:0000256" key="8">
    <source>
        <dbReference type="SAM" id="MobiDB-lite"/>
    </source>
</evidence>
<evidence type="ECO:0000256" key="7">
    <source>
        <dbReference type="ARBA" id="ARBA00044757"/>
    </source>
</evidence>
<comment type="subcellular location">
    <subcellularLocation>
        <location evidence="2">Chromosome</location>
    </subcellularLocation>
    <subcellularLocation>
        <location evidence="1">Nucleus</location>
    </subcellularLocation>
</comment>
<feature type="domain" description="FHA" evidence="9">
    <location>
        <begin position="20"/>
        <end position="81"/>
    </location>
</feature>
<dbReference type="GO" id="GO:0005694">
    <property type="term" value="C:chromosome"/>
    <property type="evidence" value="ECO:0007669"/>
    <property type="project" value="UniProtKB-SubCell"/>
</dbReference>
<keyword evidence="5" id="KW-0234">DNA repair</keyword>
<evidence type="ECO:0000256" key="6">
    <source>
        <dbReference type="ARBA" id="ARBA00023242"/>
    </source>
</evidence>
<dbReference type="InterPro" id="IPR008984">
    <property type="entry name" value="SMAD_FHA_dom_sf"/>
</dbReference>
<feature type="region of interest" description="Disordered" evidence="8">
    <location>
        <begin position="513"/>
        <end position="536"/>
    </location>
</feature>
<feature type="region of interest" description="Disordered" evidence="8">
    <location>
        <begin position="280"/>
        <end position="314"/>
    </location>
</feature>
<dbReference type="InterPro" id="IPR040227">
    <property type="entry name" value="Nibrin-rel"/>
</dbReference>
<dbReference type="CDD" id="cd22667">
    <property type="entry name" value="FHA_NBN"/>
    <property type="match status" value="1"/>
</dbReference>
<dbReference type="Pfam" id="PF00498">
    <property type="entry name" value="FHA"/>
    <property type="match status" value="1"/>
</dbReference>
<reference evidence="10" key="1">
    <citation type="submission" date="2020-11" db="EMBL/GenBank/DDBJ databases">
        <authorList>
            <person name="Tran Van P."/>
        </authorList>
    </citation>
    <scope>NUCLEOTIDE SEQUENCE</scope>
</reference>
<evidence type="ECO:0000313" key="10">
    <source>
        <dbReference type="EMBL" id="CAD7425326.1"/>
    </source>
</evidence>
<protein>
    <recommendedName>
        <fullName evidence="9">FHA domain-containing protein</fullName>
    </recommendedName>
</protein>
<comment type="similarity">
    <text evidence="7">Belongs to the Nibrin family.</text>
</comment>
<evidence type="ECO:0000256" key="3">
    <source>
        <dbReference type="ARBA" id="ARBA00022454"/>
    </source>
</evidence>
<name>A0A7R9E120_9NEOP</name>
<evidence type="ECO:0000256" key="4">
    <source>
        <dbReference type="ARBA" id="ARBA00022763"/>
    </source>
</evidence>
<dbReference type="SUPFAM" id="SSF52113">
    <property type="entry name" value="BRCT domain"/>
    <property type="match status" value="1"/>
</dbReference>
<dbReference type="InterPro" id="IPR000253">
    <property type="entry name" value="FHA_dom"/>
</dbReference>
<dbReference type="GO" id="GO:0003684">
    <property type="term" value="F:damaged DNA binding"/>
    <property type="evidence" value="ECO:0007669"/>
    <property type="project" value="TreeGrafter"/>
</dbReference>
<dbReference type="CDD" id="cd17741">
    <property type="entry name" value="BRCT_nibrin"/>
    <property type="match status" value="1"/>
</dbReference>
<gene>
    <name evidence="10" type="ORF">TMSB3V08_LOCUS2241</name>
</gene>
<dbReference type="SUPFAM" id="SSF49879">
    <property type="entry name" value="SMAD/FHA domain"/>
    <property type="match status" value="1"/>
</dbReference>
<dbReference type="EMBL" id="OB792923">
    <property type="protein sequence ID" value="CAD7425326.1"/>
    <property type="molecule type" value="Genomic_DNA"/>
</dbReference>
<feature type="compositionally biased region" description="Acidic residues" evidence="8">
    <location>
        <begin position="515"/>
        <end position="526"/>
    </location>
</feature>
<evidence type="ECO:0000256" key="1">
    <source>
        <dbReference type="ARBA" id="ARBA00004123"/>
    </source>
</evidence>
<keyword evidence="6" id="KW-0539">Nucleus</keyword>
<dbReference type="InterPro" id="IPR036420">
    <property type="entry name" value="BRCT_dom_sf"/>
</dbReference>
<dbReference type="PROSITE" id="PS50006">
    <property type="entry name" value="FHA_DOMAIN"/>
    <property type="match status" value="1"/>
</dbReference>
<accession>A0A7R9E120</accession>
<evidence type="ECO:0000256" key="2">
    <source>
        <dbReference type="ARBA" id="ARBA00004286"/>
    </source>
</evidence>